<accession>B7JUT0</accession>
<dbReference type="STRING" id="41431.PCC8801_1572"/>
<dbReference type="AlphaFoldDB" id="B7JUT0"/>
<dbReference type="KEGG" id="cyp:PCC8801_1572"/>
<proteinExistence type="predicted"/>
<reference evidence="3" key="1">
    <citation type="journal article" date="2011" name="MBio">
        <title>Novel metabolic attributes of the genus Cyanothece, comprising a group of unicellular nitrogen-fixing Cyanobacteria.</title>
        <authorList>
            <person name="Bandyopadhyay A."/>
            <person name="Elvitigala T."/>
            <person name="Welsh E."/>
            <person name="Stockel J."/>
            <person name="Liberton M."/>
            <person name="Min H."/>
            <person name="Sherman L.A."/>
            <person name="Pakrasi H.B."/>
        </authorList>
    </citation>
    <scope>NUCLEOTIDE SEQUENCE [LARGE SCALE GENOMIC DNA]</scope>
    <source>
        <strain evidence="3">PCC 8801</strain>
    </source>
</reference>
<sequence length="194" mass="22410">MSFNSLNHLLNALENKPEWAQYQRYQRLCQCWNQIIDSKVALHTRPLYLQRNIFWVATSSAVWAQTLSLQRYTLLKQLNHRLSCDPLGDIRFSCAQWHDASSQGEKSPDLPHPSEVNLPNSLRDDPQIPPAKTPQEAFERWRSLVQARSLFLPLCPQCHCPTPPGELQRWSICVHCAARQWQTNSLCPPDSPQD</sequence>
<protein>
    <recommendedName>
        <fullName evidence="4">DUF721 domain-containing protein</fullName>
    </recommendedName>
</protein>
<evidence type="ECO:0000313" key="2">
    <source>
        <dbReference type="EMBL" id="ACK65624.1"/>
    </source>
</evidence>
<dbReference type="Proteomes" id="UP000008204">
    <property type="component" value="Chromosome"/>
</dbReference>
<organism evidence="2 3">
    <name type="scientific">Rippkaea orientalis (strain PCC 8801 / RF-1)</name>
    <name type="common">Cyanothece sp. (strain PCC 8801)</name>
    <dbReference type="NCBI Taxonomy" id="41431"/>
    <lineage>
        <taxon>Bacteria</taxon>
        <taxon>Bacillati</taxon>
        <taxon>Cyanobacteriota</taxon>
        <taxon>Cyanophyceae</taxon>
        <taxon>Oscillatoriophycideae</taxon>
        <taxon>Chroococcales</taxon>
        <taxon>Aphanothecaceae</taxon>
        <taxon>Rippkaea</taxon>
        <taxon>Rippkaea orientalis</taxon>
    </lineage>
</organism>
<evidence type="ECO:0000313" key="3">
    <source>
        <dbReference type="Proteomes" id="UP000008204"/>
    </source>
</evidence>
<keyword evidence="3" id="KW-1185">Reference proteome</keyword>
<dbReference type="RefSeq" id="WP_012594897.1">
    <property type="nucleotide sequence ID" value="NC_011726.1"/>
</dbReference>
<dbReference type="OrthoDB" id="511752at2"/>
<dbReference type="EMBL" id="CP001287">
    <property type="protein sequence ID" value="ACK65624.1"/>
    <property type="molecule type" value="Genomic_DNA"/>
</dbReference>
<dbReference type="HOGENOM" id="CLU_127714_0_0_3"/>
<dbReference type="Pfam" id="PF05258">
    <property type="entry name" value="DciA"/>
    <property type="match status" value="1"/>
</dbReference>
<feature type="region of interest" description="Disordered" evidence="1">
    <location>
        <begin position="101"/>
        <end position="135"/>
    </location>
</feature>
<dbReference type="PANTHER" id="PTHR36456">
    <property type="entry name" value="UPF0232 PROTEIN SCO3875"/>
    <property type="match status" value="1"/>
</dbReference>
<dbReference type="InterPro" id="IPR007922">
    <property type="entry name" value="DciA-like"/>
</dbReference>
<dbReference type="eggNOG" id="COG5512">
    <property type="taxonomic scope" value="Bacteria"/>
</dbReference>
<dbReference type="PANTHER" id="PTHR36456:SF1">
    <property type="entry name" value="UPF0232 PROTEIN SCO3875"/>
    <property type="match status" value="1"/>
</dbReference>
<evidence type="ECO:0000256" key="1">
    <source>
        <dbReference type="SAM" id="MobiDB-lite"/>
    </source>
</evidence>
<evidence type="ECO:0008006" key="4">
    <source>
        <dbReference type="Google" id="ProtNLM"/>
    </source>
</evidence>
<gene>
    <name evidence="2" type="ordered locus">PCC8801_1572</name>
</gene>
<name>B7JUT0_RIPO1</name>